<evidence type="ECO:0000256" key="4">
    <source>
        <dbReference type="ARBA" id="ARBA00023163"/>
    </source>
</evidence>
<keyword evidence="3" id="KW-0238">DNA-binding</keyword>
<dbReference type="Proteomes" id="UP000317171">
    <property type="component" value="Chromosome"/>
</dbReference>
<evidence type="ECO:0000256" key="2">
    <source>
        <dbReference type="ARBA" id="ARBA00023015"/>
    </source>
</evidence>
<dbReference type="GO" id="GO:0045892">
    <property type="term" value="P:negative regulation of DNA-templated transcription"/>
    <property type="evidence" value="ECO:0007669"/>
    <property type="project" value="InterPro"/>
</dbReference>
<dbReference type="OrthoDB" id="281036at2"/>
<evidence type="ECO:0000313" key="7">
    <source>
        <dbReference type="Proteomes" id="UP000317171"/>
    </source>
</evidence>
<dbReference type="InterPro" id="IPR036388">
    <property type="entry name" value="WH-like_DNA-bd_sf"/>
</dbReference>
<feature type="region of interest" description="Disordered" evidence="5">
    <location>
        <begin position="122"/>
        <end position="143"/>
    </location>
</feature>
<name>A0A517RNT8_9PLAN</name>
<evidence type="ECO:0000256" key="3">
    <source>
        <dbReference type="ARBA" id="ARBA00023125"/>
    </source>
</evidence>
<keyword evidence="4" id="KW-0804">Transcription</keyword>
<keyword evidence="7" id="KW-1185">Reference proteome</keyword>
<dbReference type="GO" id="GO:0003677">
    <property type="term" value="F:DNA binding"/>
    <property type="evidence" value="ECO:0007669"/>
    <property type="project" value="UniProtKB-KW"/>
</dbReference>
<protein>
    <submittedName>
        <fullName evidence="6">Penicillinase repressor</fullName>
    </submittedName>
</protein>
<reference evidence="6 7" key="1">
    <citation type="submission" date="2019-02" db="EMBL/GenBank/DDBJ databases">
        <title>Deep-cultivation of Planctomycetes and their phenomic and genomic characterization uncovers novel biology.</title>
        <authorList>
            <person name="Wiegand S."/>
            <person name="Jogler M."/>
            <person name="Boedeker C."/>
            <person name="Pinto D."/>
            <person name="Vollmers J."/>
            <person name="Rivas-Marin E."/>
            <person name="Kohn T."/>
            <person name="Peeters S.H."/>
            <person name="Heuer A."/>
            <person name="Rast P."/>
            <person name="Oberbeckmann S."/>
            <person name="Bunk B."/>
            <person name="Jeske O."/>
            <person name="Meyerdierks A."/>
            <person name="Storesund J.E."/>
            <person name="Kallscheuer N."/>
            <person name="Luecker S."/>
            <person name="Lage O.M."/>
            <person name="Pohl T."/>
            <person name="Merkel B.J."/>
            <person name="Hornburger P."/>
            <person name="Mueller R.-W."/>
            <person name="Bruemmer F."/>
            <person name="Labrenz M."/>
            <person name="Spormann A.M."/>
            <person name="Op den Camp H."/>
            <person name="Overmann J."/>
            <person name="Amann R."/>
            <person name="Jetten M.S.M."/>
            <person name="Mascher T."/>
            <person name="Medema M.H."/>
            <person name="Devos D.P."/>
            <person name="Kaster A.-K."/>
            <person name="Ovreas L."/>
            <person name="Rohde M."/>
            <person name="Galperin M.Y."/>
            <person name="Jogler C."/>
        </authorList>
    </citation>
    <scope>NUCLEOTIDE SEQUENCE [LARGE SCALE GENOMIC DNA]</scope>
    <source>
        <strain evidence="6 7">Pan241w</strain>
    </source>
</reference>
<keyword evidence="2" id="KW-0805">Transcription regulation</keyword>
<comment type="similarity">
    <text evidence="1">Belongs to the BlaI transcriptional regulatory family.</text>
</comment>
<accession>A0A517RNT8</accession>
<proteinExistence type="inferred from homology"/>
<sequence>MAPEGTLTPAQFEIMNVVWNHARQGATVAEIWREISESREVSRTTILNLVDRLEKRGWLKRREGQGVNRFVGTLSRDKTASLLTGDFVDDFFGGSASELVMSLLGSKRLKPDEIQQLERLIEDYTSQAKSPEQNERKAPRNDR</sequence>
<dbReference type="InterPro" id="IPR005650">
    <property type="entry name" value="BlaI_family"/>
</dbReference>
<dbReference type="EMBL" id="CP036269">
    <property type="protein sequence ID" value="QDT45548.1"/>
    <property type="molecule type" value="Genomic_DNA"/>
</dbReference>
<dbReference type="Pfam" id="PF03965">
    <property type="entry name" value="Penicillinase_R"/>
    <property type="match status" value="1"/>
</dbReference>
<gene>
    <name evidence="6" type="primary">blaI_18</name>
    <name evidence="6" type="ORF">Pan241w_56740</name>
</gene>
<dbReference type="RefSeq" id="WP_145222305.1">
    <property type="nucleotide sequence ID" value="NZ_CP036269.1"/>
</dbReference>
<dbReference type="KEGG" id="gaz:Pan241w_56740"/>
<dbReference type="InterPro" id="IPR036390">
    <property type="entry name" value="WH_DNA-bd_sf"/>
</dbReference>
<dbReference type="SUPFAM" id="SSF46785">
    <property type="entry name" value="Winged helix' DNA-binding domain"/>
    <property type="match status" value="1"/>
</dbReference>
<feature type="compositionally biased region" description="Basic and acidic residues" evidence="5">
    <location>
        <begin position="132"/>
        <end position="143"/>
    </location>
</feature>
<evidence type="ECO:0000256" key="5">
    <source>
        <dbReference type="SAM" id="MobiDB-lite"/>
    </source>
</evidence>
<evidence type="ECO:0000256" key="1">
    <source>
        <dbReference type="ARBA" id="ARBA00011046"/>
    </source>
</evidence>
<organism evidence="6 7">
    <name type="scientific">Gimesia alba</name>
    <dbReference type="NCBI Taxonomy" id="2527973"/>
    <lineage>
        <taxon>Bacteria</taxon>
        <taxon>Pseudomonadati</taxon>
        <taxon>Planctomycetota</taxon>
        <taxon>Planctomycetia</taxon>
        <taxon>Planctomycetales</taxon>
        <taxon>Planctomycetaceae</taxon>
        <taxon>Gimesia</taxon>
    </lineage>
</organism>
<dbReference type="AlphaFoldDB" id="A0A517RNT8"/>
<dbReference type="PIRSF" id="PIRSF019455">
    <property type="entry name" value="CopR_AtkY"/>
    <property type="match status" value="1"/>
</dbReference>
<dbReference type="Gene3D" id="1.10.4040.10">
    <property type="entry name" value="Penicillinase repressor domain"/>
    <property type="match status" value="1"/>
</dbReference>
<dbReference type="Gene3D" id="1.10.10.10">
    <property type="entry name" value="Winged helix-like DNA-binding domain superfamily/Winged helix DNA-binding domain"/>
    <property type="match status" value="1"/>
</dbReference>
<evidence type="ECO:0000313" key="6">
    <source>
        <dbReference type="EMBL" id="QDT45548.1"/>
    </source>
</evidence>